<dbReference type="GO" id="GO:0030687">
    <property type="term" value="C:preribosome, large subunit precursor"/>
    <property type="evidence" value="ECO:0007669"/>
    <property type="project" value="TreeGrafter"/>
</dbReference>
<dbReference type="RefSeq" id="XP_043137267.1">
    <property type="nucleotide sequence ID" value="XM_043279604.1"/>
</dbReference>
<proteinExistence type="predicted"/>
<dbReference type="GO" id="GO:0090730">
    <property type="term" value="C:Las1 complex"/>
    <property type="evidence" value="ECO:0007669"/>
    <property type="project" value="InterPro"/>
</dbReference>
<dbReference type="EMBL" id="AP024419">
    <property type="protein sequence ID" value="BCR88745.1"/>
    <property type="molecule type" value="Genomic_DNA"/>
</dbReference>
<dbReference type="PANTHER" id="PTHR15002">
    <property type="entry name" value="RIBOSOMAL BIOGENESIS PROTEIN LAS1L"/>
    <property type="match status" value="1"/>
</dbReference>
<evidence type="ECO:0000313" key="2">
    <source>
        <dbReference type="Proteomes" id="UP000637239"/>
    </source>
</evidence>
<dbReference type="PANTHER" id="PTHR15002:SF0">
    <property type="entry name" value="RIBOSOMAL BIOGENESIS PROTEIN LAS1L"/>
    <property type="match status" value="1"/>
</dbReference>
<dbReference type="AlphaFoldDB" id="A0A7R7ZNC2"/>
<dbReference type="InterPro" id="IPR007174">
    <property type="entry name" value="Las1"/>
</dbReference>
<keyword evidence="2" id="KW-1185">Reference proteome</keyword>
<reference evidence="1" key="2">
    <citation type="submission" date="2021-02" db="EMBL/GenBank/DDBJ databases">
        <title>Aspergillus chevalieri M1 genome sequence.</title>
        <authorList>
            <person name="Kadooka C."/>
            <person name="Mori K."/>
            <person name="Futagami T."/>
        </authorList>
    </citation>
    <scope>NUCLEOTIDE SEQUENCE</scope>
    <source>
        <strain evidence="1">M1</strain>
    </source>
</reference>
<sequence length="408" mass="45611">MAKVVFTPWKTQAQLLAVRDQFYPPPTYDGPDLRSQACAKVSIWKLRGSLPHPIEATALLTDAILHDDAGKNSVFSIRATYSAAFCRFVTGLVDAKIPGMRKTMFQRAIDLGLPASFVELRHEATHRELPSLIVLRHATQRSLEWLWDYYWAKVDPHAAAAPPVSALVPADAEEIDCDDLGVKKSILDTLSPLVKGEGEEQQPPRKKRKAQYQTTTATQLVSICKALRKGAVLLSRVLLDESVLVPAGRRLGDSLHDTFIKWEQLLQMITESHSAFLSTLTEEMVNDLAFSTQTKDTKNNACHEAIYTWLDHILRSTEWKSSRRLLSFSYLLAACEANPNHWTDMLKKVLLKEEVKRAKGAVSLSVPRMQTRTEAMILDGNADADAGALRELGWESLELWDSRPLGVA</sequence>
<dbReference type="GO" id="GO:0000460">
    <property type="term" value="P:maturation of 5.8S rRNA"/>
    <property type="evidence" value="ECO:0007669"/>
    <property type="project" value="TreeGrafter"/>
</dbReference>
<dbReference type="GO" id="GO:0004519">
    <property type="term" value="F:endonuclease activity"/>
    <property type="evidence" value="ECO:0007669"/>
    <property type="project" value="InterPro"/>
</dbReference>
<dbReference type="GeneID" id="66983103"/>
<dbReference type="GO" id="GO:0000470">
    <property type="term" value="P:maturation of LSU-rRNA"/>
    <property type="evidence" value="ECO:0007669"/>
    <property type="project" value="TreeGrafter"/>
</dbReference>
<dbReference type="Proteomes" id="UP000637239">
    <property type="component" value="Chromosome 4"/>
</dbReference>
<dbReference type="Pfam" id="PF04031">
    <property type="entry name" value="Las1"/>
    <property type="match status" value="1"/>
</dbReference>
<name>A0A7R7ZNC2_ASPCH</name>
<dbReference type="KEGG" id="ache:ACHE_41309S"/>
<reference evidence="1" key="1">
    <citation type="submission" date="2021-01" db="EMBL/GenBank/DDBJ databases">
        <authorList>
            <consortium name="Aspergillus chevalieri M1 genome sequencing consortium"/>
            <person name="Kazuki M."/>
            <person name="Futagami T."/>
        </authorList>
    </citation>
    <scope>NUCLEOTIDE SEQUENCE</scope>
    <source>
        <strain evidence="1">M1</strain>
    </source>
</reference>
<protein>
    <submittedName>
        <fullName evidence="1">rRNA-processing protein las1</fullName>
    </submittedName>
</protein>
<evidence type="ECO:0000313" key="1">
    <source>
        <dbReference type="EMBL" id="BCR88745.1"/>
    </source>
</evidence>
<gene>
    <name evidence="1" type="primary">LAS1</name>
    <name evidence="1" type="ORF">ACHE_41309S</name>
</gene>
<organism evidence="1 2">
    <name type="scientific">Aspergillus chevalieri</name>
    <name type="common">Eurotium chevalieri</name>
    <dbReference type="NCBI Taxonomy" id="182096"/>
    <lineage>
        <taxon>Eukaryota</taxon>
        <taxon>Fungi</taxon>
        <taxon>Dikarya</taxon>
        <taxon>Ascomycota</taxon>
        <taxon>Pezizomycotina</taxon>
        <taxon>Eurotiomycetes</taxon>
        <taxon>Eurotiomycetidae</taxon>
        <taxon>Eurotiales</taxon>
        <taxon>Aspergillaceae</taxon>
        <taxon>Aspergillus</taxon>
        <taxon>Aspergillus subgen. Aspergillus</taxon>
    </lineage>
</organism>
<accession>A0A7R7ZNC2</accession>